<protein>
    <submittedName>
        <fullName evidence="1">IPExxxVDY family protein</fullName>
    </submittedName>
</protein>
<dbReference type="KEGG" id="bcad:DBX24_03120"/>
<evidence type="ECO:0000313" key="2">
    <source>
        <dbReference type="Proteomes" id="UP000464318"/>
    </source>
</evidence>
<dbReference type="NCBIfam" id="NF033205">
    <property type="entry name" value="IPExxxVDY"/>
    <property type="match status" value="1"/>
</dbReference>
<sequence>MRAQNPFILEDEDEIEEVSLGLLRLSDKILPHEFFFKINSSRKLQFERTVDLEICGEYFNYQHSVFQACDGQTRNIIRLFKNKSCLSHQKKEIDELFSDENPIHYLIPKAEEVDYIMFSSDNIADFSVLLPSQNINFSIQELITDSNHPLYKLIQYEYYEQRLKKN</sequence>
<gene>
    <name evidence="1" type="ORF">DBX24_03120</name>
</gene>
<reference evidence="1 2" key="1">
    <citation type="submission" date="2018-04" db="EMBL/GenBank/DDBJ databases">
        <title>Characteristic and Complete Genome Sequencing of A Novel Member of Infective Endocarditis Causative Bacteria: Bergeyella cardium QL-PH.</title>
        <authorList>
            <person name="Pan H."/>
            <person name="Sun E."/>
            <person name="Zhang Y."/>
        </authorList>
    </citation>
    <scope>NUCLEOTIDE SEQUENCE [LARGE SCALE GENOMIC DNA]</scope>
    <source>
        <strain evidence="1 2">HPQL</strain>
    </source>
</reference>
<accession>A0A6P1QUU5</accession>
<evidence type="ECO:0000313" key="1">
    <source>
        <dbReference type="EMBL" id="QHN64957.1"/>
    </source>
</evidence>
<keyword evidence="2" id="KW-1185">Reference proteome</keyword>
<dbReference type="AlphaFoldDB" id="A0A6P1QUU5"/>
<proteinExistence type="predicted"/>
<dbReference type="Proteomes" id="UP000464318">
    <property type="component" value="Chromosome"/>
</dbReference>
<dbReference type="OrthoDB" id="1270723at2"/>
<name>A0A6P1QUU5_9FLAO</name>
<dbReference type="EMBL" id="CP029149">
    <property type="protein sequence ID" value="QHN64957.1"/>
    <property type="molecule type" value="Genomic_DNA"/>
</dbReference>
<dbReference type="RefSeq" id="WP_160223956.1">
    <property type="nucleotide sequence ID" value="NZ_CP029149.1"/>
</dbReference>
<dbReference type="InterPro" id="IPR047690">
    <property type="entry name" value="IPExxxVDY_fam"/>
</dbReference>
<organism evidence="1 2">
    <name type="scientific">Bergeyella cardium</name>
    <dbReference type="NCBI Taxonomy" id="1585976"/>
    <lineage>
        <taxon>Bacteria</taxon>
        <taxon>Pseudomonadati</taxon>
        <taxon>Bacteroidota</taxon>
        <taxon>Flavobacteriia</taxon>
        <taxon>Flavobacteriales</taxon>
        <taxon>Weeksellaceae</taxon>
        <taxon>Bergeyella</taxon>
    </lineage>
</organism>